<accession>A0A1L7TGV8</accession>
<dbReference type="VEuPathDB" id="FungiDB:FMAN_12107"/>
<reference evidence="3" key="1">
    <citation type="journal article" date="2016" name="Genome Biol. Evol.">
        <title>Comparative 'omics' of the Fusarium fujikuroi species complex highlights differences in genetic potential and metabolite synthesis.</title>
        <authorList>
            <person name="Niehaus E.-M."/>
            <person name="Muensterkoetter M."/>
            <person name="Proctor R.H."/>
            <person name="Brown D.W."/>
            <person name="Sharon A."/>
            <person name="Idan Y."/>
            <person name="Oren-Young L."/>
            <person name="Sieber C.M."/>
            <person name="Novak O."/>
            <person name="Pencik A."/>
            <person name="Tarkowska D."/>
            <person name="Hromadova K."/>
            <person name="Freeman S."/>
            <person name="Maymon M."/>
            <person name="Elazar M."/>
            <person name="Youssef S.A."/>
            <person name="El-Shabrawy E.S.M."/>
            <person name="Shalaby A.B.A."/>
            <person name="Houterman P."/>
            <person name="Brock N.L."/>
            <person name="Burkhardt I."/>
            <person name="Tsavkelova E.A."/>
            <person name="Dickschat J.S."/>
            <person name="Galuszka P."/>
            <person name="Gueldener U."/>
            <person name="Tudzynski B."/>
        </authorList>
    </citation>
    <scope>NUCLEOTIDE SEQUENCE [LARGE SCALE GENOMIC DNA]</scope>
    <source>
        <strain evidence="3">MRC7560</strain>
    </source>
</reference>
<comment type="caution">
    <text evidence="2">The sequence shown here is derived from an EMBL/GenBank/DDBJ whole genome shotgun (WGS) entry which is preliminary data.</text>
</comment>
<dbReference type="GeneID" id="65091357"/>
<feature type="transmembrane region" description="Helical" evidence="1">
    <location>
        <begin position="160"/>
        <end position="182"/>
    </location>
</feature>
<dbReference type="Proteomes" id="UP000184255">
    <property type="component" value="Unassembled WGS sequence"/>
</dbReference>
<evidence type="ECO:0000313" key="3">
    <source>
        <dbReference type="Proteomes" id="UP000184255"/>
    </source>
</evidence>
<evidence type="ECO:0000256" key="1">
    <source>
        <dbReference type="SAM" id="Phobius"/>
    </source>
</evidence>
<keyword evidence="1" id="KW-0472">Membrane</keyword>
<keyword evidence="3" id="KW-1185">Reference proteome</keyword>
<dbReference type="RefSeq" id="XP_041684853.1">
    <property type="nucleotide sequence ID" value="XM_041834605.1"/>
</dbReference>
<protein>
    <submittedName>
        <fullName evidence="2">Uncharacterized protein</fullName>
    </submittedName>
</protein>
<evidence type="ECO:0000313" key="2">
    <source>
        <dbReference type="EMBL" id="CVK97938.1"/>
    </source>
</evidence>
<keyword evidence="1" id="KW-1133">Transmembrane helix</keyword>
<sequence length="293" mass="31977">MPVWSESARHVVNSAPTIHNIINDFNWNTIIRVAVTAFQASTSLAELASDALVAITGYWPPKLLQGFPMPLVVASDNDAWDLILQLVYYANLIFRTVEAAIQITPLQGTNLHAAFVQNVHYIMICAFLAADHLRGIAAVVGFGNNPELLNFMTALAKTNAVGVLCLLLSGLVTVELLCFIIARGCLNMRELLLHIRTKRDSFNVPVLPNAVGAAGWWDCYNKAIPKAVFVCAGSDGGAEPLQPALVITTSQDEWGALSTMQNFATRCRQPLRRLDWNGVGTLRDPVRIAARSL</sequence>
<organism evidence="2 3">
    <name type="scientific">Fusarium mangiferae</name>
    <name type="common">Mango malformation disease fungus</name>
    <dbReference type="NCBI Taxonomy" id="192010"/>
    <lineage>
        <taxon>Eukaryota</taxon>
        <taxon>Fungi</taxon>
        <taxon>Dikarya</taxon>
        <taxon>Ascomycota</taxon>
        <taxon>Pezizomycotina</taxon>
        <taxon>Sordariomycetes</taxon>
        <taxon>Hypocreomycetidae</taxon>
        <taxon>Hypocreales</taxon>
        <taxon>Nectriaceae</taxon>
        <taxon>Fusarium</taxon>
        <taxon>Fusarium fujikuroi species complex</taxon>
    </lineage>
</organism>
<dbReference type="EMBL" id="FCQH01000009">
    <property type="protein sequence ID" value="CVK97938.1"/>
    <property type="molecule type" value="Genomic_DNA"/>
</dbReference>
<proteinExistence type="predicted"/>
<gene>
    <name evidence="2" type="ORF">FMAN_12107</name>
</gene>
<dbReference type="AlphaFoldDB" id="A0A1L7TGV8"/>
<keyword evidence="1" id="KW-0812">Transmembrane</keyword>
<name>A0A1L7TGV8_FUSMA</name>